<dbReference type="EMBL" id="JBHSAB010000019">
    <property type="protein sequence ID" value="MFC3909083.1"/>
    <property type="molecule type" value="Genomic_DNA"/>
</dbReference>
<dbReference type="InterPro" id="IPR051341">
    <property type="entry name" value="Zyg-11_UBL_adapter"/>
</dbReference>
<dbReference type="Pfam" id="PF13516">
    <property type="entry name" value="LRR_6"/>
    <property type="match status" value="1"/>
</dbReference>
<accession>A0ABV8CFG3</accession>
<name>A0ABV8CFG3_9GAMM</name>
<evidence type="ECO:0000313" key="2">
    <source>
        <dbReference type="Proteomes" id="UP001595758"/>
    </source>
</evidence>
<keyword evidence="2" id="KW-1185">Reference proteome</keyword>
<evidence type="ECO:0000313" key="1">
    <source>
        <dbReference type="EMBL" id="MFC3909083.1"/>
    </source>
</evidence>
<dbReference type="InterPro" id="IPR032675">
    <property type="entry name" value="LRR_dom_sf"/>
</dbReference>
<protein>
    <submittedName>
        <fullName evidence="1">Uncharacterized protein</fullName>
    </submittedName>
</protein>
<dbReference type="Proteomes" id="UP001595758">
    <property type="component" value="Unassembled WGS sequence"/>
</dbReference>
<dbReference type="PANTHER" id="PTHR12904:SF23">
    <property type="entry name" value="PROTEIN ZER-1 HOMOLOG"/>
    <property type="match status" value="1"/>
</dbReference>
<dbReference type="PANTHER" id="PTHR12904">
    <property type="match status" value="1"/>
</dbReference>
<comment type="caution">
    <text evidence="1">The sequence shown here is derived from an EMBL/GenBank/DDBJ whole genome shotgun (WGS) entry which is preliminary data.</text>
</comment>
<sequence length="406" mass="46033">MTASLQYLFISAWNEKNRKAITNDPKFRVINLDEQDESILAEADHQNVEELHITGNNISATALASISKIKSLKTLSLSSKSTKTFNLKTLGELLDFQQLKELQITFIPVERSFLELLATAVNLKKLRLCNCSLNNQNMFSIARIKHLEELDISLNLNIDINGLLLLKLMPRLKSLDVTHIALKDNAQFLFGTLPLEKLKIDFCGVGDETLAAICRRGSVQHLSAQGNQFTDLGYRAIKTTRALVHFDDSYSEKAISKKLIDNVHNTLKQNRNAVTDLKEVAAVMIAVVLCSGNQQQNANFGRLPFELLFHIFQHAILVDRTKRSDIQIHNMLNLVLSNIKARNEGKKEFWQVRDQSGRQIFKRGPSSHLPLMFKDTVVKRLLEVKPMQVEEEQDKDNTPTQQCSVM</sequence>
<dbReference type="Gene3D" id="3.80.10.10">
    <property type="entry name" value="Ribonuclease Inhibitor"/>
    <property type="match status" value="1"/>
</dbReference>
<gene>
    <name evidence="1" type="ORF">ACFORL_08350</name>
</gene>
<dbReference type="InterPro" id="IPR001611">
    <property type="entry name" value="Leu-rich_rpt"/>
</dbReference>
<organism evidence="1 2">
    <name type="scientific">Legionella dresdenensis</name>
    <dbReference type="NCBI Taxonomy" id="450200"/>
    <lineage>
        <taxon>Bacteria</taxon>
        <taxon>Pseudomonadati</taxon>
        <taxon>Pseudomonadota</taxon>
        <taxon>Gammaproteobacteria</taxon>
        <taxon>Legionellales</taxon>
        <taxon>Legionellaceae</taxon>
        <taxon>Legionella</taxon>
    </lineage>
</organism>
<dbReference type="RefSeq" id="WP_382342968.1">
    <property type="nucleotide sequence ID" value="NZ_JBHSAB010000019.1"/>
</dbReference>
<dbReference type="SUPFAM" id="SSF52047">
    <property type="entry name" value="RNI-like"/>
    <property type="match status" value="1"/>
</dbReference>
<reference evidence="2" key="1">
    <citation type="journal article" date="2019" name="Int. J. Syst. Evol. Microbiol.">
        <title>The Global Catalogue of Microorganisms (GCM) 10K type strain sequencing project: providing services to taxonomists for standard genome sequencing and annotation.</title>
        <authorList>
            <consortium name="The Broad Institute Genomics Platform"/>
            <consortium name="The Broad Institute Genome Sequencing Center for Infectious Disease"/>
            <person name="Wu L."/>
            <person name="Ma J."/>
        </authorList>
    </citation>
    <scope>NUCLEOTIDE SEQUENCE [LARGE SCALE GENOMIC DNA]</scope>
    <source>
        <strain evidence="2">CCUG 59858</strain>
    </source>
</reference>
<proteinExistence type="predicted"/>